<keyword evidence="2" id="KW-1185">Reference proteome</keyword>
<organism evidence="1 2">
    <name type="scientific">Oryza meyeriana var. granulata</name>
    <dbReference type="NCBI Taxonomy" id="110450"/>
    <lineage>
        <taxon>Eukaryota</taxon>
        <taxon>Viridiplantae</taxon>
        <taxon>Streptophyta</taxon>
        <taxon>Embryophyta</taxon>
        <taxon>Tracheophyta</taxon>
        <taxon>Spermatophyta</taxon>
        <taxon>Magnoliopsida</taxon>
        <taxon>Liliopsida</taxon>
        <taxon>Poales</taxon>
        <taxon>Poaceae</taxon>
        <taxon>BOP clade</taxon>
        <taxon>Oryzoideae</taxon>
        <taxon>Oryzeae</taxon>
        <taxon>Oryzinae</taxon>
        <taxon>Oryza</taxon>
        <taxon>Oryza meyeriana</taxon>
    </lineage>
</organism>
<dbReference type="Proteomes" id="UP000479710">
    <property type="component" value="Unassembled WGS sequence"/>
</dbReference>
<proteinExistence type="predicted"/>
<dbReference type="AlphaFoldDB" id="A0A6G1DHL1"/>
<evidence type="ECO:0000313" key="2">
    <source>
        <dbReference type="Proteomes" id="UP000479710"/>
    </source>
</evidence>
<protein>
    <submittedName>
        <fullName evidence="1">Uncharacterized protein</fullName>
    </submittedName>
</protein>
<accession>A0A6G1DHL1</accession>
<evidence type="ECO:0000313" key="1">
    <source>
        <dbReference type="EMBL" id="KAF0911891.1"/>
    </source>
</evidence>
<feature type="non-terminal residue" evidence="1">
    <location>
        <position position="1"/>
    </location>
</feature>
<gene>
    <name evidence="1" type="ORF">E2562_012362</name>
</gene>
<comment type="caution">
    <text evidence="1">The sequence shown here is derived from an EMBL/GenBank/DDBJ whole genome shotgun (WGS) entry which is preliminary data.</text>
</comment>
<dbReference type="EMBL" id="SPHZ02000006">
    <property type="protein sequence ID" value="KAF0911891.1"/>
    <property type="molecule type" value="Genomic_DNA"/>
</dbReference>
<sequence>PMVTHLAKWAKATDDCYEETLLELSEQQGCLGDLEVDLSTSHHPPVARGGALVPRSED</sequence>
<reference evidence="1 2" key="1">
    <citation type="submission" date="2019-11" db="EMBL/GenBank/DDBJ databases">
        <title>Whole genome sequence of Oryza granulata.</title>
        <authorList>
            <person name="Li W."/>
        </authorList>
    </citation>
    <scope>NUCLEOTIDE SEQUENCE [LARGE SCALE GENOMIC DNA]</scope>
    <source>
        <strain evidence="2">cv. Menghai</strain>
        <tissue evidence="1">Leaf</tissue>
    </source>
</reference>
<name>A0A6G1DHL1_9ORYZ</name>